<dbReference type="SUPFAM" id="SSF53448">
    <property type="entry name" value="Nucleotide-diphospho-sugar transferases"/>
    <property type="match status" value="1"/>
</dbReference>
<evidence type="ECO:0000259" key="1">
    <source>
        <dbReference type="Pfam" id="PF00483"/>
    </source>
</evidence>
<reference evidence="3 4" key="1">
    <citation type="submission" date="2023-10" db="EMBL/GenBank/DDBJ databases">
        <title>Niallia locisalis sp.nov. isolated from a salt pond sample.</title>
        <authorList>
            <person name="Li X.-J."/>
            <person name="Dong L."/>
        </authorList>
    </citation>
    <scope>NUCLEOTIDE SEQUENCE [LARGE SCALE GENOMIC DNA]</scope>
    <source>
        <strain evidence="3 4">DSM 29761</strain>
    </source>
</reference>
<evidence type="ECO:0000259" key="2">
    <source>
        <dbReference type="Pfam" id="PF22640"/>
    </source>
</evidence>
<dbReference type="InterPro" id="IPR049577">
    <property type="entry name" value="GMPP_N"/>
</dbReference>
<sequence length="358" mass="40594">MEEKYAIIMAGGAGTRLWPLSKEKKPKQFIAIDGNKPLLVQTIERIQELVPRENCFVITNIQYHTLTKEMLKNLIPDTNIILEPLSKNTAACITFATLSLAKRFKHGLVCFIPADSYVQDKEDYLSSIKQSYQAAEKSKKLIIIGVTPTYPATGFGYIQVNQEEYNHSSTANVVQFKEKPSFDKAKEYIESKNYLWNSGMVVGSFQAFLGEIQQFIPEHFKKLTEALKHEHEQDFHSILEKNYEELLEISFDYGVLEKNKNLLAIKGSFNWYDIGSLDSLSLIIDENEDGNSVFGKHLGIDTTNSIIYSLENLVTTIGISDMIIVNIGNLIVICPKDRAQDVKTLVSILKKNGYEKYI</sequence>
<dbReference type="InterPro" id="IPR054566">
    <property type="entry name" value="ManC/GMP-like_b-helix"/>
</dbReference>
<name>A0ABZ2C5V6_9BACI</name>
<keyword evidence="4" id="KW-1185">Reference proteome</keyword>
<dbReference type="PANTHER" id="PTHR46390:SF1">
    <property type="entry name" value="MANNOSE-1-PHOSPHATE GUANYLYLTRANSFERASE"/>
    <property type="match status" value="1"/>
</dbReference>
<evidence type="ECO:0000313" key="3">
    <source>
        <dbReference type="EMBL" id="WVX78782.1"/>
    </source>
</evidence>
<proteinExistence type="predicted"/>
<evidence type="ECO:0000313" key="4">
    <source>
        <dbReference type="Proteomes" id="UP001357223"/>
    </source>
</evidence>
<dbReference type="InterPro" id="IPR029044">
    <property type="entry name" value="Nucleotide-diphossugar_trans"/>
</dbReference>
<dbReference type="RefSeq" id="WP_338447717.1">
    <property type="nucleotide sequence ID" value="NZ_CP137640.1"/>
</dbReference>
<feature type="domain" description="Nucleotidyl transferase" evidence="1">
    <location>
        <begin position="6"/>
        <end position="281"/>
    </location>
</feature>
<protein>
    <submittedName>
        <fullName evidence="3">Mannose-1-phosphate guanylyltransferase</fullName>
    </submittedName>
</protein>
<gene>
    <name evidence="3" type="ORF">R4Z09_15800</name>
</gene>
<dbReference type="Gene3D" id="3.90.550.10">
    <property type="entry name" value="Spore Coat Polysaccharide Biosynthesis Protein SpsA, Chain A"/>
    <property type="match status" value="1"/>
</dbReference>
<dbReference type="EMBL" id="CP137640">
    <property type="protein sequence ID" value="WVX78782.1"/>
    <property type="molecule type" value="Genomic_DNA"/>
</dbReference>
<dbReference type="Pfam" id="PF22640">
    <property type="entry name" value="ManC_GMP_beta-helix"/>
    <property type="match status" value="1"/>
</dbReference>
<organism evidence="3 4">
    <name type="scientific">Niallia oryzisoli</name>
    <dbReference type="NCBI Taxonomy" id="1737571"/>
    <lineage>
        <taxon>Bacteria</taxon>
        <taxon>Bacillati</taxon>
        <taxon>Bacillota</taxon>
        <taxon>Bacilli</taxon>
        <taxon>Bacillales</taxon>
        <taxon>Bacillaceae</taxon>
        <taxon>Niallia</taxon>
    </lineage>
</organism>
<feature type="domain" description="MannoseP isomerase/GMP-like beta-helix" evidence="2">
    <location>
        <begin position="295"/>
        <end position="347"/>
    </location>
</feature>
<keyword evidence="3" id="KW-0808">Transferase</keyword>
<dbReference type="SUPFAM" id="SSF159283">
    <property type="entry name" value="Guanosine diphospho-D-mannose pyrophosphorylase/mannose-6-phosphate isomerase linker domain"/>
    <property type="match status" value="1"/>
</dbReference>
<keyword evidence="3" id="KW-0548">Nucleotidyltransferase</keyword>
<dbReference type="InterPro" id="IPR051161">
    <property type="entry name" value="Mannose-6P_isomerase_type2"/>
</dbReference>
<dbReference type="CDD" id="cd02509">
    <property type="entry name" value="GDP-M1P_Guanylyltransferase"/>
    <property type="match status" value="1"/>
</dbReference>
<dbReference type="Pfam" id="PF00483">
    <property type="entry name" value="NTP_transferase"/>
    <property type="match status" value="1"/>
</dbReference>
<dbReference type="Proteomes" id="UP001357223">
    <property type="component" value="Chromosome"/>
</dbReference>
<accession>A0ABZ2C5V6</accession>
<dbReference type="PANTHER" id="PTHR46390">
    <property type="entry name" value="MANNOSE-1-PHOSPHATE GUANYLYLTRANSFERASE"/>
    <property type="match status" value="1"/>
</dbReference>
<dbReference type="GO" id="GO:0016779">
    <property type="term" value="F:nucleotidyltransferase activity"/>
    <property type="evidence" value="ECO:0007669"/>
    <property type="project" value="UniProtKB-KW"/>
</dbReference>
<dbReference type="InterPro" id="IPR005835">
    <property type="entry name" value="NTP_transferase_dom"/>
</dbReference>